<keyword evidence="1" id="KW-1133">Transmembrane helix</keyword>
<accession>A0A6N7XVJ9</accession>
<evidence type="ECO:0000313" key="2">
    <source>
        <dbReference type="EMBL" id="MSU01483.1"/>
    </source>
</evidence>
<dbReference type="NCBIfam" id="TIGR04223">
    <property type="entry name" value="quorum_AgrD"/>
    <property type="match status" value="1"/>
</dbReference>
<name>A0A6N7XVJ9_9FIRM</name>
<organism evidence="2 3">
    <name type="scientific">Tissierella pigra</name>
    <dbReference type="NCBI Taxonomy" id="2607614"/>
    <lineage>
        <taxon>Bacteria</taxon>
        <taxon>Bacillati</taxon>
        <taxon>Bacillota</taxon>
        <taxon>Tissierellia</taxon>
        <taxon>Tissierellales</taxon>
        <taxon>Tissierellaceae</taxon>
        <taxon>Tissierella</taxon>
    </lineage>
</organism>
<dbReference type="AlphaFoldDB" id="A0A6N7XVJ9"/>
<protein>
    <submittedName>
        <fullName evidence="2">Cyclic lactone autoinducer peptide</fullName>
    </submittedName>
</protein>
<sequence length="50" mass="5587">MIRLKKVILRFGGVLASLALMVTSMNVNTTCMYLAHQPELPKGAEKLRKN</sequence>
<keyword evidence="1" id="KW-0472">Membrane</keyword>
<gene>
    <name evidence="2" type="ORF">FYJ83_08400</name>
</gene>
<dbReference type="Proteomes" id="UP000469523">
    <property type="component" value="Unassembled WGS sequence"/>
</dbReference>
<evidence type="ECO:0000256" key="1">
    <source>
        <dbReference type="SAM" id="Phobius"/>
    </source>
</evidence>
<keyword evidence="1" id="KW-0812">Transmembrane</keyword>
<proteinExistence type="predicted"/>
<dbReference type="InterPro" id="IPR009229">
    <property type="entry name" value="AgrD"/>
</dbReference>
<feature type="transmembrane region" description="Helical" evidence="1">
    <location>
        <begin position="7"/>
        <end position="27"/>
    </location>
</feature>
<evidence type="ECO:0000313" key="3">
    <source>
        <dbReference type="Proteomes" id="UP000469523"/>
    </source>
</evidence>
<dbReference type="EMBL" id="VUNQ01000015">
    <property type="protein sequence ID" value="MSU01483.1"/>
    <property type="molecule type" value="Genomic_DNA"/>
</dbReference>
<keyword evidence="3" id="KW-1185">Reference proteome</keyword>
<reference evidence="2 3" key="1">
    <citation type="submission" date="2019-09" db="EMBL/GenBank/DDBJ databases">
        <title>In-depth cultivation of the pig gut microbiome towards novel bacterial diversity and tailored functional studies.</title>
        <authorList>
            <person name="Wylensek D."/>
            <person name="Hitch T.C.A."/>
            <person name="Clavel T."/>
        </authorList>
    </citation>
    <scope>NUCLEOTIDE SEQUENCE [LARGE SCALE GENOMIC DNA]</scope>
    <source>
        <strain evidence="2 3">WCA3-693-APC-4?</strain>
    </source>
</reference>
<comment type="caution">
    <text evidence="2">The sequence shown here is derived from an EMBL/GenBank/DDBJ whole genome shotgun (WGS) entry which is preliminary data.</text>
</comment>